<name>A0A7S0YA00_9CHLO</name>
<evidence type="ECO:0000256" key="1">
    <source>
        <dbReference type="SAM" id="MobiDB-lite"/>
    </source>
</evidence>
<feature type="compositionally biased region" description="Polar residues" evidence="1">
    <location>
        <begin position="793"/>
        <end position="806"/>
    </location>
</feature>
<dbReference type="GO" id="GO:0003676">
    <property type="term" value="F:nucleic acid binding"/>
    <property type="evidence" value="ECO:0007669"/>
    <property type="project" value="InterPro"/>
</dbReference>
<dbReference type="SUPFAM" id="SSF53098">
    <property type="entry name" value="Ribonuclease H-like"/>
    <property type="match status" value="1"/>
</dbReference>
<feature type="compositionally biased region" description="Basic and acidic residues" evidence="1">
    <location>
        <begin position="782"/>
        <end position="792"/>
    </location>
</feature>
<feature type="region of interest" description="Disordered" evidence="1">
    <location>
        <begin position="707"/>
        <end position="866"/>
    </location>
</feature>
<protein>
    <recommendedName>
        <fullName evidence="2">3'-5' exonuclease domain-containing protein</fullName>
    </recommendedName>
</protein>
<accession>A0A7S0YA00</accession>
<feature type="compositionally biased region" description="Polar residues" evidence="1">
    <location>
        <begin position="827"/>
        <end position="850"/>
    </location>
</feature>
<feature type="compositionally biased region" description="Acidic residues" evidence="1">
    <location>
        <begin position="750"/>
        <end position="763"/>
    </location>
</feature>
<sequence length="1122" mass="121835">MLSSPASGAVARSIAPFCNGLFKHNQHRVFIRSSTRNICSNTNSSHNFFPIFSFARQSHINRDHSKLNARTLSLSSYHMFHRYISNNKSNDKSDIKKDVQLINKMASFALLKDSLKESASSLQAPTSDIKNESIILLKMSQEIVNSFYLRGHNLFTVKKSNGDTLVVPLKEAENYVDAVWSSMKLPGNAPPISFILDSTFIRIQKDNNGNDIISLRTHPYFSILFDVLSPVLRDPIFGVPKIESSAVAVNVPAKGATVSASSNAGANTSKNKNKSDKTSSTSPNSTSDLDSSTSAANVDSIIESTNITAASSIATTADLHASTTGTPTPVAAAVSVSKPLPEKEPKAAKAAVVPSVVTASVSEIHYRIESLLPLTESVWHFAKASLARRAVETATERGHSSFSSTAPDLPLYEHEVREILLEFTSKLGEMRRAKVERQVELGIREGEETSLVNEKEGASTLCLSQVQDLNLSILNLKESRDPNALVSINEIAHFENLSAFFAGDSLFTLSEASSAKGKKGNDKKDEEQEKGASPFAMLSQKKLLEAPQTAVDAKPQNLRGATMAWSPLELSALLLGYTPSHIQSAPWFSVAGSDIYAQIDAMTTRIHFSSLPASEQLKIRRSVYEYLKSPQVAVESNPAEVVARGQAGGAGSEKLGNDPKANEASIRRTAEEHFKKLTMAAVAAVNNELPVGELPIVMRKVYANSLKGKSGLGRGQRKEKAGEDEALGLTAAADDEVESDEEKGGKLDADEGIVEGEDSDEGGEISKGRTSELAAVSNGKNTDTDREGDVNSRHQGGSNGSRTTSDSSDKETVASDGKPGEEAPLTVPSSPSTQASNPDDNSLDASLSTLSEDRNSHPPHHLHTTDLGSAAGSVAAVAPGSASKDPIRTQIQPDYKTVMLARNGPAFDRMMRHLFASPFVAMDCEMAGRHITLLQMCAPKIGDFEKTVYIVDLVYSVRRVALRNSMMARLKAILEKKDIVKILHSPHMDVTYLRNEFQTQVYPLADTQAIFNVVQYAWAQKPGVSKKDLVSCSIGLKNLMEMYGIMHEQKGNVKASYKKNPRIWATRPLPEEMLHYACQDVDFLGEMYRGLLRELLKVGPVFLKDPLLHCIVGSTEPPKDKE</sequence>
<feature type="region of interest" description="Disordered" evidence="1">
    <location>
        <begin position="513"/>
        <end position="532"/>
    </location>
</feature>
<dbReference type="InterPro" id="IPR012337">
    <property type="entry name" value="RNaseH-like_sf"/>
</dbReference>
<reference evidence="3" key="1">
    <citation type="submission" date="2021-01" db="EMBL/GenBank/DDBJ databases">
        <authorList>
            <person name="Corre E."/>
            <person name="Pelletier E."/>
            <person name="Niang G."/>
            <person name="Scheremetjew M."/>
            <person name="Finn R."/>
            <person name="Kale V."/>
            <person name="Holt S."/>
            <person name="Cochrane G."/>
            <person name="Meng A."/>
            <person name="Brown T."/>
            <person name="Cohen L."/>
        </authorList>
    </citation>
    <scope>NUCLEOTIDE SEQUENCE</scope>
    <source>
        <strain evidence="3">SAG 63-3</strain>
    </source>
</reference>
<feature type="region of interest" description="Disordered" evidence="1">
    <location>
        <begin position="258"/>
        <end position="295"/>
    </location>
</feature>
<evidence type="ECO:0000259" key="2">
    <source>
        <dbReference type="Pfam" id="PF01612"/>
    </source>
</evidence>
<dbReference type="Pfam" id="PF01612">
    <property type="entry name" value="DNA_pol_A_exo1"/>
    <property type="match status" value="1"/>
</dbReference>
<feature type="compositionally biased region" description="Basic and acidic residues" evidence="1">
    <location>
        <begin position="519"/>
        <end position="530"/>
    </location>
</feature>
<dbReference type="InterPro" id="IPR002562">
    <property type="entry name" value="3'-5'_exonuclease_dom"/>
</dbReference>
<evidence type="ECO:0000313" key="3">
    <source>
        <dbReference type="EMBL" id="CAD8764930.1"/>
    </source>
</evidence>
<dbReference type="GO" id="GO:0008408">
    <property type="term" value="F:3'-5' exonuclease activity"/>
    <property type="evidence" value="ECO:0007669"/>
    <property type="project" value="InterPro"/>
</dbReference>
<dbReference type="GO" id="GO:0006139">
    <property type="term" value="P:nucleobase-containing compound metabolic process"/>
    <property type="evidence" value="ECO:0007669"/>
    <property type="project" value="InterPro"/>
</dbReference>
<dbReference type="InterPro" id="IPR036397">
    <property type="entry name" value="RNaseH_sf"/>
</dbReference>
<dbReference type="EMBL" id="HBFM01002303">
    <property type="protein sequence ID" value="CAD8764930.1"/>
    <property type="molecule type" value="Transcribed_RNA"/>
</dbReference>
<organism evidence="3">
    <name type="scientific">Polytomella parva</name>
    <dbReference type="NCBI Taxonomy" id="51329"/>
    <lineage>
        <taxon>Eukaryota</taxon>
        <taxon>Viridiplantae</taxon>
        <taxon>Chlorophyta</taxon>
        <taxon>core chlorophytes</taxon>
        <taxon>Chlorophyceae</taxon>
        <taxon>CS clade</taxon>
        <taxon>Chlamydomonadales</taxon>
        <taxon>Chlamydomonadaceae</taxon>
        <taxon>Polytomella</taxon>
    </lineage>
</organism>
<feature type="domain" description="3'-5' exonuclease" evidence="2">
    <location>
        <begin position="909"/>
        <end position="1095"/>
    </location>
</feature>
<dbReference type="PANTHER" id="PTHR46814">
    <property type="entry name" value="EGALITARIAN, ISOFORM B"/>
    <property type="match status" value="1"/>
</dbReference>
<feature type="compositionally biased region" description="Basic and acidic residues" evidence="1">
    <location>
        <begin position="807"/>
        <end position="821"/>
    </location>
</feature>
<dbReference type="AlphaFoldDB" id="A0A7S0YA00"/>
<gene>
    <name evidence="3" type="ORF">PPAR00522_LOCUS1315</name>
</gene>
<dbReference type="Gene3D" id="3.30.420.10">
    <property type="entry name" value="Ribonuclease H-like superfamily/Ribonuclease H"/>
    <property type="match status" value="1"/>
</dbReference>
<dbReference type="PANTHER" id="PTHR46814:SF1">
    <property type="entry name" value="EGALITARIAN, ISOFORM B"/>
    <property type="match status" value="1"/>
</dbReference>
<feature type="compositionally biased region" description="Low complexity" evidence="1">
    <location>
        <begin position="278"/>
        <end position="295"/>
    </location>
</feature>
<proteinExistence type="predicted"/>